<feature type="compositionally biased region" description="Polar residues" evidence="1">
    <location>
        <begin position="189"/>
        <end position="218"/>
    </location>
</feature>
<evidence type="ECO:0000256" key="1">
    <source>
        <dbReference type="SAM" id="MobiDB-lite"/>
    </source>
</evidence>
<accession>A0A2K9YEM3</accession>
<organism evidence="3">
    <name type="scientific">Cladonia uncialis subsp. uncialis</name>
    <dbReference type="NCBI Taxonomy" id="180999"/>
    <lineage>
        <taxon>Eukaryota</taxon>
        <taxon>Fungi</taxon>
        <taxon>Dikarya</taxon>
        <taxon>Ascomycota</taxon>
        <taxon>Pezizomycotina</taxon>
        <taxon>Lecanoromycetes</taxon>
        <taxon>OSLEUM clade</taxon>
        <taxon>Lecanoromycetidae</taxon>
        <taxon>Lecanorales</taxon>
        <taxon>Lecanorineae</taxon>
        <taxon>Cladoniaceae</taxon>
        <taxon>Cladonia</taxon>
    </lineage>
</organism>
<reference evidence="3" key="1">
    <citation type="submission" date="2017-12" db="EMBL/GenBank/DDBJ databases">
        <title>Genome Sequencing Reveals a Rich Biosynthetic Potential.</title>
        <authorList>
            <person name="Bertrand R.L."/>
            <person name="Abdel-Hameed M.E."/>
            <person name="Sorensen J.L."/>
        </authorList>
    </citation>
    <scope>NUCLEOTIDE SEQUENCE</scope>
</reference>
<sequence>MLLTLCPTILLLSCLTSAASVRNSRAFTAGSTSPQPDYACTNDMDWFGDKYNPEDCMAAVQRLWNVAASQYETTQFEFLAPGATNTTTLPTIQTPQRYSSGQCTLAIVMLDSFEPGSLPGEKAGESYKYSDSDVTSFEELWETAGTVEINCVLTQKQLGWAPGGKEYAIGIFIWNSDSYWNRQIPFSPPNNVTSPQNVTASPALTTEPSDQEQLAETS</sequence>
<dbReference type="AlphaFoldDB" id="A0A2K9YEM3"/>
<feature type="chain" id="PRO_5014940682" description="Ecp2 effector protein domain-containing protein" evidence="2">
    <location>
        <begin position="19"/>
        <end position="218"/>
    </location>
</feature>
<protein>
    <recommendedName>
        <fullName evidence="4">Ecp2 effector protein domain-containing protein</fullName>
    </recommendedName>
</protein>
<feature type="region of interest" description="Disordered" evidence="1">
    <location>
        <begin position="187"/>
        <end position="218"/>
    </location>
</feature>
<proteinExistence type="predicted"/>
<keyword evidence="2" id="KW-0732">Signal</keyword>
<evidence type="ECO:0000256" key="2">
    <source>
        <dbReference type="SAM" id="SignalP"/>
    </source>
</evidence>
<name>A0A2K9YEM3_CLAUC</name>
<evidence type="ECO:0008006" key="4">
    <source>
        <dbReference type="Google" id="ProtNLM"/>
    </source>
</evidence>
<dbReference type="EMBL" id="MG777504">
    <property type="protein sequence ID" value="AUW31296.1"/>
    <property type="molecule type" value="Genomic_DNA"/>
</dbReference>
<feature type="signal peptide" evidence="2">
    <location>
        <begin position="1"/>
        <end position="18"/>
    </location>
</feature>
<evidence type="ECO:0000313" key="3">
    <source>
        <dbReference type="EMBL" id="AUW31296.1"/>
    </source>
</evidence>